<dbReference type="EMBL" id="FCNW02000141">
    <property type="protein sequence ID" value="SAL69544.1"/>
    <property type="molecule type" value="Genomic_DNA"/>
</dbReference>
<dbReference type="OrthoDB" id="9130074at2"/>
<name>A0A158JL05_9BURK</name>
<gene>
    <name evidence="2" type="ORF">AWB65_06842</name>
</gene>
<protein>
    <submittedName>
        <fullName evidence="2">Uncharacterized protein</fullName>
    </submittedName>
</protein>
<dbReference type="Proteomes" id="UP000054977">
    <property type="component" value="Unassembled WGS sequence"/>
</dbReference>
<reference evidence="2" key="1">
    <citation type="submission" date="2016-01" db="EMBL/GenBank/DDBJ databases">
        <authorList>
            <person name="Peeters C."/>
        </authorList>
    </citation>
    <scope>NUCLEOTIDE SEQUENCE [LARGE SCALE GENOMIC DNA]</scope>
    <source>
        <strain evidence="2">LMG 22934</strain>
    </source>
</reference>
<dbReference type="AlphaFoldDB" id="A0A158JL05"/>
<accession>A0A158JL05</accession>
<comment type="caution">
    <text evidence="2">The sequence shown here is derived from an EMBL/GenBank/DDBJ whole genome shotgun (WGS) entry which is preliminary data.</text>
</comment>
<feature type="region of interest" description="Disordered" evidence="1">
    <location>
        <begin position="160"/>
        <end position="184"/>
    </location>
</feature>
<proteinExistence type="predicted"/>
<evidence type="ECO:0000313" key="2">
    <source>
        <dbReference type="EMBL" id="SAL69544.1"/>
    </source>
</evidence>
<evidence type="ECO:0000313" key="3">
    <source>
        <dbReference type="Proteomes" id="UP000054977"/>
    </source>
</evidence>
<sequence>MQASLKTAVILIAVASLWNGRGTADDSRTWHGGERRFLAIVDAHGRFVGPLKSGGVELTVNGAIVFVPIHRASGADGHTLASQYVWGGVSYGNSFRTSDCSGTPFIRGELTGTLRPATIVRQGGEATLYIAPDSFSSDFAPLVRSERFVEGPCATLTPVDREEGWTPESSFPLTQHYPEPLTVR</sequence>
<dbReference type="STRING" id="326474.AWB65_06842"/>
<keyword evidence="3" id="KW-1185">Reference proteome</keyword>
<evidence type="ECO:0000256" key="1">
    <source>
        <dbReference type="SAM" id="MobiDB-lite"/>
    </source>
</evidence>
<dbReference type="RefSeq" id="WP_087660743.1">
    <property type="nucleotide sequence ID" value="NZ_FCNW02000141.1"/>
</dbReference>
<organism evidence="2 3">
    <name type="scientific">Caballeronia humi</name>
    <dbReference type="NCBI Taxonomy" id="326474"/>
    <lineage>
        <taxon>Bacteria</taxon>
        <taxon>Pseudomonadati</taxon>
        <taxon>Pseudomonadota</taxon>
        <taxon>Betaproteobacteria</taxon>
        <taxon>Burkholderiales</taxon>
        <taxon>Burkholderiaceae</taxon>
        <taxon>Caballeronia</taxon>
    </lineage>
</organism>